<name>A0A381JAM8_9CLOT</name>
<organism evidence="2 3">
    <name type="scientific">Clostridium putrefaciens</name>
    <dbReference type="NCBI Taxonomy" id="99675"/>
    <lineage>
        <taxon>Bacteria</taxon>
        <taxon>Bacillati</taxon>
        <taxon>Bacillota</taxon>
        <taxon>Clostridia</taxon>
        <taxon>Eubacteriales</taxon>
        <taxon>Clostridiaceae</taxon>
        <taxon>Clostridium</taxon>
    </lineage>
</organism>
<keyword evidence="3" id="KW-1185">Reference proteome</keyword>
<dbReference type="NCBIfam" id="TIGR02876">
    <property type="entry name" value="spore_yqfD"/>
    <property type="match status" value="1"/>
</dbReference>
<dbReference type="Proteomes" id="UP000254664">
    <property type="component" value="Unassembled WGS sequence"/>
</dbReference>
<dbReference type="RefSeq" id="WP_172556307.1">
    <property type="nucleotide sequence ID" value="NZ_UFWZ01000001.1"/>
</dbReference>
<keyword evidence="1" id="KW-1133">Transmembrane helix</keyword>
<reference evidence="2 3" key="1">
    <citation type="submission" date="2018-06" db="EMBL/GenBank/DDBJ databases">
        <authorList>
            <consortium name="Pathogen Informatics"/>
            <person name="Doyle S."/>
        </authorList>
    </citation>
    <scope>NUCLEOTIDE SEQUENCE [LARGE SCALE GENOMIC DNA]</scope>
    <source>
        <strain evidence="2 3">NCTC9836</strain>
    </source>
</reference>
<accession>A0A381JAM8</accession>
<feature type="transmembrane region" description="Helical" evidence="1">
    <location>
        <begin position="87"/>
        <end position="111"/>
    </location>
</feature>
<proteinExistence type="predicted"/>
<keyword evidence="1" id="KW-0472">Membrane</keyword>
<protein>
    <submittedName>
        <fullName evidence="2">Stage IV sporulation protein</fullName>
    </submittedName>
</protein>
<evidence type="ECO:0000256" key="1">
    <source>
        <dbReference type="SAM" id="Phobius"/>
    </source>
</evidence>
<keyword evidence="1" id="KW-0812">Transmembrane</keyword>
<dbReference type="Pfam" id="PF06898">
    <property type="entry name" value="YqfD"/>
    <property type="match status" value="1"/>
</dbReference>
<dbReference type="AlphaFoldDB" id="A0A381JAM8"/>
<evidence type="ECO:0000313" key="3">
    <source>
        <dbReference type="Proteomes" id="UP000254664"/>
    </source>
</evidence>
<dbReference type="InterPro" id="IPR010690">
    <property type="entry name" value="YqfD"/>
</dbReference>
<gene>
    <name evidence="2" type="ORF">NCTC9836_01765</name>
</gene>
<evidence type="ECO:0000313" key="2">
    <source>
        <dbReference type="EMBL" id="SUY47432.1"/>
    </source>
</evidence>
<dbReference type="EMBL" id="UFWZ01000001">
    <property type="protein sequence ID" value="SUY47432.1"/>
    <property type="molecule type" value="Genomic_DNA"/>
</dbReference>
<sequence length="374" mass="43459">MSKASNNYKGTIEVEVQCLIPERIINLLWNKGVIIKNVRKVNISTVRFYISIRDYKHLEESAKATNSKIRITSRSGMHFIIMKVKRYLSFAAGSVLFLVLIYYMSTFIWSIEIETEKYLSPYEVRKYLMDLGVRPGIKKKDTSVARIEEEMKKREDIMWIRARVEGSKMKIKVAERKSPPIIEEDNSINNIISKMDGEVIRVYTVSGTAIVKPGDLVKKGDILINAEQGKEGATYITKAEGDVIAKTFYEFNKSIKLKGTLKEPTGNMKEERYIYIYGKKLYLKKYNNEYKNYKSIEDSGKFIKKVIYYELKEINFEKDENQVIKQSTEELKEQLIKELPIDCKILDSIINKEKIEDALNLNVIFIVEQNISLK</sequence>